<dbReference type="Proteomes" id="UP000557566">
    <property type="component" value="Unassembled WGS sequence"/>
</dbReference>
<dbReference type="EMBL" id="JAAVMX010000008">
    <property type="protein sequence ID" value="KAF4505294.1"/>
    <property type="molecule type" value="Genomic_DNA"/>
</dbReference>
<proteinExistence type="predicted"/>
<sequence length="116" mass="13139">MLAVCQSDNVWRVGRRRTRERRLGAGNSLAFPKHRQAAPSSAQKKLPLLREPTTSNLRDRDPKYKSYGPRSDSFRFRSRPGGNGTKKQALFEADGSSFLFALKKEDMGTRLTLVIE</sequence>
<comment type="caution">
    <text evidence="2">The sequence shown here is derived from an EMBL/GenBank/DDBJ whole genome shotgun (WGS) entry which is preliminary data.</text>
</comment>
<accession>A0A8H4LTG2</accession>
<gene>
    <name evidence="2" type="ORF">G6O67_007258</name>
</gene>
<evidence type="ECO:0000256" key="1">
    <source>
        <dbReference type="SAM" id="MobiDB-lite"/>
    </source>
</evidence>
<evidence type="ECO:0000313" key="3">
    <source>
        <dbReference type="Proteomes" id="UP000557566"/>
    </source>
</evidence>
<feature type="region of interest" description="Disordered" evidence="1">
    <location>
        <begin position="22"/>
        <end position="88"/>
    </location>
</feature>
<organism evidence="2 3">
    <name type="scientific">Ophiocordyceps sinensis</name>
    <dbReference type="NCBI Taxonomy" id="72228"/>
    <lineage>
        <taxon>Eukaryota</taxon>
        <taxon>Fungi</taxon>
        <taxon>Dikarya</taxon>
        <taxon>Ascomycota</taxon>
        <taxon>Pezizomycotina</taxon>
        <taxon>Sordariomycetes</taxon>
        <taxon>Hypocreomycetidae</taxon>
        <taxon>Hypocreales</taxon>
        <taxon>Ophiocordycipitaceae</taxon>
        <taxon>Ophiocordyceps</taxon>
    </lineage>
</organism>
<dbReference type="AlphaFoldDB" id="A0A8H4LTG2"/>
<name>A0A8H4LTG2_9HYPO</name>
<evidence type="ECO:0000313" key="2">
    <source>
        <dbReference type="EMBL" id="KAF4505294.1"/>
    </source>
</evidence>
<reference evidence="2 3" key="1">
    <citation type="journal article" date="2020" name="Genome Biol. Evol.">
        <title>A new high-quality draft genome assembly of the Chinese cordyceps Ophiocordyceps sinensis.</title>
        <authorList>
            <person name="Shu R."/>
            <person name="Zhang J."/>
            <person name="Meng Q."/>
            <person name="Zhang H."/>
            <person name="Zhou G."/>
            <person name="Li M."/>
            <person name="Wu P."/>
            <person name="Zhao Y."/>
            <person name="Chen C."/>
            <person name="Qin Q."/>
        </authorList>
    </citation>
    <scope>NUCLEOTIDE SEQUENCE [LARGE SCALE GENOMIC DNA]</scope>
    <source>
        <strain evidence="2 3">IOZ07</strain>
    </source>
</reference>
<keyword evidence="3" id="KW-1185">Reference proteome</keyword>
<protein>
    <submittedName>
        <fullName evidence="2">Uncharacterized protein</fullName>
    </submittedName>
</protein>